<dbReference type="SUPFAM" id="SSF46785">
    <property type="entry name" value="Winged helix' DNA-binding domain"/>
    <property type="match status" value="1"/>
</dbReference>
<accession>A0A2G9ZFU6</accession>
<dbReference type="Proteomes" id="UP000230447">
    <property type="component" value="Unassembled WGS sequence"/>
</dbReference>
<dbReference type="GO" id="GO:0003700">
    <property type="term" value="F:DNA-binding transcription factor activity"/>
    <property type="evidence" value="ECO:0007669"/>
    <property type="project" value="InterPro"/>
</dbReference>
<evidence type="ECO:0000313" key="3">
    <source>
        <dbReference type="Proteomes" id="UP000230447"/>
    </source>
</evidence>
<dbReference type="Gene3D" id="1.10.10.10">
    <property type="entry name" value="Winged helix-like DNA-binding domain superfamily/Winged helix DNA-binding domain"/>
    <property type="match status" value="1"/>
</dbReference>
<proteinExistence type="predicted"/>
<protein>
    <recommendedName>
        <fullName evidence="1">HTH arsR-type domain-containing protein</fullName>
    </recommendedName>
</protein>
<dbReference type="AlphaFoldDB" id="A0A2G9ZFU6"/>
<evidence type="ECO:0000259" key="1">
    <source>
        <dbReference type="SMART" id="SM00418"/>
    </source>
</evidence>
<reference evidence="2 3" key="1">
    <citation type="submission" date="2017-09" db="EMBL/GenBank/DDBJ databases">
        <title>Depth-based differentiation of microbial function through sediment-hosted aquifers and enrichment of novel symbionts in the deep terrestrial subsurface.</title>
        <authorList>
            <person name="Probst A.J."/>
            <person name="Ladd B."/>
            <person name="Jarett J.K."/>
            <person name="Geller-Mcgrath D.E."/>
            <person name="Sieber C.M."/>
            <person name="Emerson J.B."/>
            <person name="Anantharaman K."/>
            <person name="Thomas B.C."/>
            <person name="Malmstrom R."/>
            <person name="Stieglmeier M."/>
            <person name="Klingl A."/>
            <person name="Woyke T."/>
            <person name="Ryan C.M."/>
            <person name="Banfield J.F."/>
        </authorList>
    </citation>
    <scope>NUCLEOTIDE SEQUENCE [LARGE SCALE GENOMIC DNA]</scope>
    <source>
        <strain evidence="2">CG23_combo_of_CG06-09_8_20_14_all_37_87_8</strain>
    </source>
</reference>
<sequence length="191" mass="22445">MLEELFISRVRVKILDLFLKNLDKSYYVRQISRAVNTEINAVRRELNRLTKIKFLKRTSRGNRVFYEVRLDFALLPELLGLFYKQIGFGENIIAKQKELGKINFAVLTKYFVYKQVPDKNGVDTAIVGKVDLKLLQVLIDREQERLGREINYTVISQEDFEILKSRRDKFINQLLSDTCVFLLGEETAFRS</sequence>
<organism evidence="2 3">
    <name type="scientific">bacterium (Candidatus Gribaldobacteria) CG23_combo_of_CG06-09_8_20_14_all_37_87_8</name>
    <dbReference type="NCBI Taxonomy" id="2014278"/>
    <lineage>
        <taxon>Bacteria</taxon>
        <taxon>Candidatus Gribaldobacteria</taxon>
    </lineage>
</organism>
<name>A0A2G9ZFU6_9BACT</name>
<dbReference type="EMBL" id="PCSB01000007">
    <property type="protein sequence ID" value="PIP32042.1"/>
    <property type="molecule type" value="Genomic_DNA"/>
</dbReference>
<evidence type="ECO:0000313" key="2">
    <source>
        <dbReference type="EMBL" id="PIP32042.1"/>
    </source>
</evidence>
<dbReference type="SMART" id="SM00418">
    <property type="entry name" value="HTH_ARSR"/>
    <property type="match status" value="1"/>
</dbReference>
<feature type="domain" description="HTH arsR-type" evidence="1">
    <location>
        <begin position="4"/>
        <end position="81"/>
    </location>
</feature>
<dbReference type="InterPro" id="IPR036390">
    <property type="entry name" value="WH_DNA-bd_sf"/>
</dbReference>
<comment type="caution">
    <text evidence="2">The sequence shown here is derived from an EMBL/GenBank/DDBJ whole genome shotgun (WGS) entry which is preliminary data.</text>
</comment>
<dbReference type="InterPro" id="IPR036388">
    <property type="entry name" value="WH-like_DNA-bd_sf"/>
</dbReference>
<gene>
    <name evidence="2" type="ORF">COX24_00275</name>
</gene>
<dbReference type="InterPro" id="IPR001845">
    <property type="entry name" value="HTH_ArsR_DNA-bd_dom"/>
</dbReference>